<gene>
    <name evidence="2" type="ORF">SAMN04488506_1600</name>
</gene>
<keyword evidence="3" id="KW-1185">Reference proteome</keyword>
<evidence type="ECO:0000259" key="1">
    <source>
        <dbReference type="Pfam" id="PF01965"/>
    </source>
</evidence>
<dbReference type="InterPro" id="IPR050325">
    <property type="entry name" value="Prot/Nucl_acid_deglycase"/>
</dbReference>
<organism evidence="2 3">
    <name type="scientific">Desemzia incerta</name>
    <dbReference type="NCBI Taxonomy" id="82801"/>
    <lineage>
        <taxon>Bacteria</taxon>
        <taxon>Bacillati</taxon>
        <taxon>Bacillota</taxon>
        <taxon>Bacilli</taxon>
        <taxon>Lactobacillales</taxon>
        <taxon>Carnobacteriaceae</taxon>
        <taxon>Desemzia</taxon>
    </lineage>
</organism>
<protein>
    <submittedName>
        <fullName evidence="2">Putative intracellular protease/amidase</fullName>
    </submittedName>
</protein>
<keyword evidence="2" id="KW-0645">Protease</keyword>
<accession>A0A1I5XSK2</accession>
<dbReference type="GO" id="GO:0006508">
    <property type="term" value="P:proteolysis"/>
    <property type="evidence" value="ECO:0007669"/>
    <property type="project" value="UniProtKB-KW"/>
</dbReference>
<sequence length="159" mass="17963">MKTIAVDKLSKTSIGGLRAEIDVSIEEYTDLNNLAMVILPGGFSWHQKRYSKIAAFINQVIAADVPIAAICGATIFLGSHGFLNQVRHTGDSKDFFKEYTEYEGEDLFVEAQVIRDKNMITANETAAVEFAYEIYKLLEIDTPEAIEDWYENFKHGFVR</sequence>
<evidence type="ECO:0000313" key="2">
    <source>
        <dbReference type="EMBL" id="SFQ34945.1"/>
    </source>
</evidence>
<dbReference type="GO" id="GO:0005737">
    <property type="term" value="C:cytoplasm"/>
    <property type="evidence" value="ECO:0007669"/>
    <property type="project" value="TreeGrafter"/>
</dbReference>
<dbReference type="STRING" id="82801.SAMN04488506_1600"/>
<dbReference type="InterPro" id="IPR002818">
    <property type="entry name" value="DJ-1/PfpI"/>
</dbReference>
<dbReference type="Pfam" id="PF01965">
    <property type="entry name" value="DJ-1_PfpI"/>
    <property type="match status" value="1"/>
</dbReference>
<dbReference type="GO" id="GO:0008233">
    <property type="term" value="F:peptidase activity"/>
    <property type="evidence" value="ECO:0007669"/>
    <property type="project" value="UniProtKB-KW"/>
</dbReference>
<dbReference type="Gene3D" id="3.40.50.880">
    <property type="match status" value="1"/>
</dbReference>
<evidence type="ECO:0000313" key="3">
    <source>
        <dbReference type="Proteomes" id="UP000199136"/>
    </source>
</evidence>
<dbReference type="PANTHER" id="PTHR48094">
    <property type="entry name" value="PROTEIN/NUCLEIC ACID DEGLYCASE DJ-1-RELATED"/>
    <property type="match status" value="1"/>
</dbReference>
<dbReference type="InterPro" id="IPR029062">
    <property type="entry name" value="Class_I_gatase-like"/>
</dbReference>
<dbReference type="RefSeq" id="WP_218147503.1">
    <property type="nucleotide sequence ID" value="NZ_FOXW01000005.1"/>
</dbReference>
<reference evidence="2 3" key="1">
    <citation type="submission" date="2016-10" db="EMBL/GenBank/DDBJ databases">
        <authorList>
            <person name="de Groot N.N."/>
        </authorList>
    </citation>
    <scope>NUCLEOTIDE SEQUENCE [LARGE SCALE GENOMIC DNA]</scope>
    <source>
        <strain evidence="2 3">DSM 20581</strain>
    </source>
</reference>
<dbReference type="SUPFAM" id="SSF52317">
    <property type="entry name" value="Class I glutamine amidotransferase-like"/>
    <property type="match status" value="1"/>
</dbReference>
<feature type="domain" description="DJ-1/PfpI" evidence="1">
    <location>
        <begin position="3"/>
        <end position="136"/>
    </location>
</feature>
<dbReference type="Proteomes" id="UP000199136">
    <property type="component" value="Unassembled WGS sequence"/>
</dbReference>
<name>A0A1I5XSK2_9LACT</name>
<proteinExistence type="predicted"/>
<dbReference type="AlphaFoldDB" id="A0A1I5XSK2"/>
<keyword evidence="2" id="KW-0378">Hydrolase</keyword>
<dbReference type="EMBL" id="FOXW01000005">
    <property type="protein sequence ID" value="SFQ34945.1"/>
    <property type="molecule type" value="Genomic_DNA"/>
</dbReference>
<dbReference type="PANTHER" id="PTHR48094:SF19">
    <property type="entry name" value="DJ-1_PFPI DOMAIN-CONTAINING PROTEIN"/>
    <property type="match status" value="1"/>
</dbReference>